<dbReference type="SUPFAM" id="SSF74924">
    <property type="entry name" value="Cap-Gly domain"/>
    <property type="match status" value="1"/>
</dbReference>
<evidence type="ECO:0000313" key="13">
    <source>
        <dbReference type="Proteomes" id="UP000001307"/>
    </source>
</evidence>
<evidence type="ECO:0000256" key="1">
    <source>
        <dbReference type="ARBA" id="ARBA00004245"/>
    </source>
</evidence>
<reference evidence="12" key="1">
    <citation type="journal article" date="2010" name="Science">
        <title>Plasticity of animal genome architecture unmasked by rapid evolution of a pelagic tunicate.</title>
        <authorList>
            <person name="Denoeud F."/>
            <person name="Henriet S."/>
            <person name="Mungpakdee S."/>
            <person name="Aury J.M."/>
            <person name="Da Silva C."/>
            <person name="Brinkmann H."/>
            <person name="Mikhaleva J."/>
            <person name="Olsen L.C."/>
            <person name="Jubin C."/>
            <person name="Canestro C."/>
            <person name="Bouquet J.M."/>
            <person name="Danks G."/>
            <person name="Poulain J."/>
            <person name="Campsteijn C."/>
            <person name="Adamski M."/>
            <person name="Cross I."/>
            <person name="Yadetie F."/>
            <person name="Muffato M."/>
            <person name="Louis A."/>
            <person name="Butcher S."/>
            <person name="Tsagkogeorga G."/>
            <person name="Konrad A."/>
            <person name="Singh S."/>
            <person name="Jensen M.F."/>
            <person name="Cong E.H."/>
            <person name="Eikeseth-Otteraa H."/>
            <person name="Noel B."/>
            <person name="Anthouard V."/>
            <person name="Porcel B.M."/>
            <person name="Kachouri-Lafond R."/>
            <person name="Nishino A."/>
            <person name="Ugolini M."/>
            <person name="Chourrout P."/>
            <person name="Nishida H."/>
            <person name="Aasland R."/>
            <person name="Huzurbazar S."/>
            <person name="Westhof E."/>
            <person name="Delsuc F."/>
            <person name="Lehrach H."/>
            <person name="Reinhardt R."/>
            <person name="Weissenbach J."/>
            <person name="Roy S.W."/>
            <person name="Artiguenave F."/>
            <person name="Postlethwait J.H."/>
            <person name="Manak J.R."/>
            <person name="Thompson E.M."/>
            <person name="Jaillon O."/>
            <person name="Du Pasquier L."/>
            <person name="Boudinot P."/>
            <person name="Liberles D.A."/>
            <person name="Volff J.N."/>
            <person name="Philippe H."/>
            <person name="Lenhard B."/>
            <person name="Roest Crollius H."/>
            <person name="Wincker P."/>
            <person name="Chourrout D."/>
        </authorList>
    </citation>
    <scope>NUCLEOTIDE SEQUENCE [LARGE SCALE GENOMIC DNA]</scope>
</reference>
<protein>
    <recommendedName>
        <fullName evidence="3">Dynactin subunit 1</fullName>
    </recommendedName>
</protein>
<sequence>MGVEVGQRVSIPSKDVGNGTVAFVGETAFAKGVWIGIVLDEQKGKNNGTIQETTYFTCEEKYGMFVREQLVAPPSESVTVKTPAPSAGAAAAAKPASRPASRISMMAEKRKSLAPKAATPKVSRDPSLDKIKPAKAATSSPPKAASPPKETVAKSPSPVKETEAVQKSAPVQTLQEISDQQGIIAALRKENTELQASVKDWKDKTDILVAKRRQDREALKDAERNRIQLQSFEEFKVRIMEQNKEKLRELDAARKTREELQAEFDQFRDDMADSSETIEMLTLDKEMAEEAAEIARSEVEEIKIRLEEAETDLEILRAEAESANETVSGDGEGVTPLQLRIKDDEIQRLKDAIVKFRDLNAEEKQAAARALKQSKSDQEELALAKKLQQKFEDANKELQDELIELKEQVDLALGSEEMVENLTIRVLDLEEKLQEEKERADDLDELHELDAEMGEVAREKELELREENDMINSRLRDVTRKLEAEIAHASDLQETIKKFRHAVTIQKDEIEQYKEQSSRGEGDGQAETSYSEATAAVLTERVLERRHHSTQVELDLRKLESDLLAAHVSMLQMFLPHAFKTRGGDADGVKIELLIRRLSAKARIIQTEVMDKYDLESSTGDPAQTETDIWAAELVDILETFRGYTETFTGILQDCSIETWKRVATLYHEMVPHEAVLDYFIDLVRRDALDETISLLNLQKSLGFIAHVHGVHFAREQDDAAGFILRLSRKGLTLSNRLGVTTARLQNLVLPGQELSDPAKLLTDIIARLPSLRQTFRRIQRLSPDERHGDMDQEQRSSAREAIHQISIISEFLEYWANTTHSQAINLEQKHLPEKQLHDASIQACNKVYGPGNEGLASVKGSIQSSFQCIAKINTRLQEGDFHVNKALEAIEPAVKRRAAEISVQSPELHMEDKDTVIKELKQALRIKSDETEQLQLKADMFESRSSRANMKSEEASRKLDNELKETKELLAKKEKEYEKTCETYRAELISIKDEKNNLQSQRKNWLSQNKSNMIERLGFASPRSPTISSSSLNDSPLLTDQIMSLSRSVSFLQKKLARSEGRSISKRISNLQPLPTIKIETPDLIDLSHKIEAAAAPLLRPAQLIKVGQPQPAMLRLAGDLAQRAKSAKVLPSLESELRNAVAQAQGGTLKTQMGQEFPTKIFNQAWDGRGALSAELLSSKPDAPIKNIFLDEEQFRTFSQLLQPAF</sequence>
<dbReference type="EMBL" id="FN653054">
    <property type="protein sequence ID" value="CBY10288.1"/>
    <property type="molecule type" value="Genomic_DNA"/>
</dbReference>
<feature type="region of interest" description="Disordered" evidence="10">
    <location>
        <begin position="74"/>
        <end position="159"/>
    </location>
</feature>
<feature type="compositionally biased region" description="Low complexity" evidence="10">
    <location>
        <begin position="134"/>
        <end position="149"/>
    </location>
</feature>
<accession>E4XI87</accession>
<dbReference type="Pfam" id="PF01302">
    <property type="entry name" value="CAP_GLY"/>
    <property type="match status" value="1"/>
</dbReference>
<organism evidence="12">
    <name type="scientific">Oikopleura dioica</name>
    <name type="common">Tunicate</name>
    <dbReference type="NCBI Taxonomy" id="34765"/>
    <lineage>
        <taxon>Eukaryota</taxon>
        <taxon>Metazoa</taxon>
        <taxon>Chordata</taxon>
        <taxon>Tunicata</taxon>
        <taxon>Appendicularia</taxon>
        <taxon>Copelata</taxon>
        <taxon>Oikopleuridae</taxon>
        <taxon>Oikopleura</taxon>
    </lineage>
</organism>
<feature type="domain" description="CAP-Gly" evidence="11">
    <location>
        <begin position="25"/>
        <end position="67"/>
    </location>
</feature>
<gene>
    <name evidence="12" type="ORF">GSOID_T00011226001</name>
</gene>
<keyword evidence="13" id="KW-1185">Reference proteome</keyword>
<evidence type="ECO:0000256" key="5">
    <source>
        <dbReference type="ARBA" id="ARBA00022701"/>
    </source>
</evidence>
<evidence type="ECO:0000313" key="12">
    <source>
        <dbReference type="EMBL" id="CBY10288.1"/>
    </source>
</evidence>
<dbReference type="Pfam" id="PF12455">
    <property type="entry name" value="Dynactin"/>
    <property type="match status" value="1"/>
</dbReference>
<keyword evidence="7 9" id="KW-0175">Coiled coil</keyword>
<dbReference type="AlphaFoldDB" id="E4XI87"/>
<dbReference type="FunCoup" id="E4XI87">
    <property type="interactions" value="345"/>
</dbReference>
<evidence type="ECO:0000256" key="3">
    <source>
        <dbReference type="ARBA" id="ARBA00016574"/>
    </source>
</evidence>
<keyword evidence="5" id="KW-0493">Microtubule</keyword>
<feature type="coiled-coil region" evidence="9">
    <location>
        <begin position="243"/>
        <end position="446"/>
    </location>
</feature>
<keyword evidence="8" id="KW-0206">Cytoskeleton</keyword>
<dbReference type="GO" id="GO:0005874">
    <property type="term" value="C:microtubule"/>
    <property type="evidence" value="ECO:0007669"/>
    <property type="project" value="UniProtKB-KW"/>
</dbReference>
<comment type="subcellular location">
    <subcellularLocation>
        <location evidence="1">Cytoplasm</location>
        <location evidence="1">Cytoskeleton</location>
    </subcellularLocation>
</comment>
<dbReference type="InterPro" id="IPR022157">
    <property type="entry name" value="Dynactin"/>
</dbReference>
<evidence type="ECO:0000256" key="4">
    <source>
        <dbReference type="ARBA" id="ARBA00022490"/>
    </source>
</evidence>
<feature type="compositionally biased region" description="Low complexity" evidence="10">
    <location>
        <begin position="83"/>
        <end position="101"/>
    </location>
</feature>
<name>E4XI87_OIKDI</name>
<evidence type="ECO:0000256" key="9">
    <source>
        <dbReference type="SAM" id="Coils"/>
    </source>
</evidence>
<evidence type="ECO:0000256" key="8">
    <source>
        <dbReference type="ARBA" id="ARBA00023212"/>
    </source>
</evidence>
<evidence type="ECO:0000256" key="10">
    <source>
        <dbReference type="SAM" id="MobiDB-lite"/>
    </source>
</evidence>
<feature type="compositionally biased region" description="Basic and acidic residues" evidence="10">
    <location>
        <begin position="122"/>
        <end position="132"/>
    </location>
</feature>
<evidence type="ECO:0000259" key="11">
    <source>
        <dbReference type="PROSITE" id="PS50245"/>
    </source>
</evidence>
<dbReference type="InterPro" id="IPR000938">
    <property type="entry name" value="CAP-Gly_domain"/>
</dbReference>
<dbReference type="PANTHER" id="PTHR18916">
    <property type="entry name" value="DYNACTIN 1-RELATED MICROTUBULE-BINDING"/>
    <property type="match status" value="1"/>
</dbReference>
<dbReference type="Gene3D" id="2.30.30.190">
    <property type="entry name" value="CAP Gly-rich-like domain"/>
    <property type="match status" value="1"/>
</dbReference>
<dbReference type="InterPro" id="IPR036859">
    <property type="entry name" value="CAP-Gly_dom_sf"/>
</dbReference>
<dbReference type="OrthoDB" id="2130750at2759"/>
<dbReference type="GO" id="GO:0030286">
    <property type="term" value="C:dynein complex"/>
    <property type="evidence" value="ECO:0007669"/>
    <property type="project" value="UniProtKB-KW"/>
</dbReference>
<evidence type="ECO:0000256" key="7">
    <source>
        <dbReference type="ARBA" id="ARBA00023054"/>
    </source>
</evidence>
<dbReference type="Proteomes" id="UP000001307">
    <property type="component" value="Unassembled WGS sequence"/>
</dbReference>
<keyword evidence="6" id="KW-0243">Dynein</keyword>
<proteinExistence type="inferred from homology"/>
<comment type="similarity">
    <text evidence="2">Belongs to the dynactin 150 kDa subunit family.</text>
</comment>
<dbReference type="InParanoid" id="E4XI87"/>
<evidence type="ECO:0000256" key="6">
    <source>
        <dbReference type="ARBA" id="ARBA00023017"/>
    </source>
</evidence>
<keyword evidence="4" id="KW-0963">Cytoplasm</keyword>
<dbReference type="PROSITE" id="PS50245">
    <property type="entry name" value="CAP_GLY_2"/>
    <property type="match status" value="1"/>
</dbReference>
<evidence type="ECO:0000256" key="2">
    <source>
        <dbReference type="ARBA" id="ARBA00011010"/>
    </source>
</evidence>
<feature type="coiled-coil region" evidence="9">
    <location>
        <begin position="918"/>
        <end position="1009"/>
    </location>
</feature>
<dbReference type="SMART" id="SM01052">
    <property type="entry name" value="CAP_GLY"/>
    <property type="match status" value="1"/>
</dbReference>